<keyword evidence="2" id="KW-0285">Flavoprotein</keyword>
<dbReference type="GO" id="GO:0016614">
    <property type="term" value="F:oxidoreductase activity, acting on CH-OH group of donors"/>
    <property type="evidence" value="ECO:0007669"/>
    <property type="project" value="InterPro"/>
</dbReference>
<dbReference type="AlphaFoldDB" id="A0A5C1DM57"/>
<evidence type="ECO:0000256" key="2">
    <source>
        <dbReference type="ARBA" id="ARBA00022630"/>
    </source>
</evidence>
<name>A0A5C1DM57_9NEIS</name>
<keyword evidence="4" id="KW-0560">Oxidoreductase</keyword>
<evidence type="ECO:0000259" key="6">
    <source>
        <dbReference type="Pfam" id="PF05199"/>
    </source>
</evidence>
<keyword evidence="3" id="KW-0274">FAD</keyword>
<proteinExistence type="inferred from homology"/>
<dbReference type="Gene3D" id="3.50.50.60">
    <property type="entry name" value="FAD/NAD(P)-binding domain"/>
    <property type="match status" value="2"/>
</dbReference>
<dbReference type="Pfam" id="PF00732">
    <property type="entry name" value="GMC_oxred_N"/>
    <property type="match status" value="1"/>
</dbReference>
<dbReference type="PANTHER" id="PTHR46056">
    <property type="entry name" value="LONG-CHAIN-ALCOHOL OXIDASE"/>
    <property type="match status" value="1"/>
</dbReference>
<dbReference type="InterPro" id="IPR036188">
    <property type="entry name" value="FAD/NAD-bd_sf"/>
</dbReference>
<feature type="domain" description="Glucose-methanol-choline oxidoreductase C-terminal" evidence="6">
    <location>
        <begin position="366"/>
        <end position="502"/>
    </location>
</feature>
<protein>
    <submittedName>
        <fullName evidence="7">FAD-binding protein</fullName>
    </submittedName>
</protein>
<dbReference type="SUPFAM" id="SSF51905">
    <property type="entry name" value="FAD/NAD(P)-binding domain"/>
    <property type="match status" value="1"/>
</dbReference>
<accession>A0A5C1DM57</accession>
<dbReference type="PANTHER" id="PTHR46056:SF12">
    <property type="entry name" value="LONG-CHAIN-ALCOHOL OXIDASE"/>
    <property type="match status" value="1"/>
</dbReference>
<dbReference type="Pfam" id="PF05199">
    <property type="entry name" value="GMC_oxred_C"/>
    <property type="match status" value="1"/>
</dbReference>
<gene>
    <name evidence="7" type="ORF">FYK34_07190</name>
</gene>
<dbReference type="Proteomes" id="UP000322079">
    <property type="component" value="Chromosome"/>
</dbReference>
<dbReference type="GO" id="GO:0050660">
    <property type="term" value="F:flavin adenine dinucleotide binding"/>
    <property type="evidence" value="ECO:0007669"/>
    <property type="project" value="InterPro"/>
</dbReference>
<keyword evidence="8" id="KW-1185">Reference proteome</keyword>
<reference evidence="7 8" key="1">
    <citation type="submission" date="2019-08" db="EMBL/GenBank/DDBJ databases">
        <title>Chromobacterium paludis, a novel bacterium isolated from a Maryland marsh pond.</title>
        <authorList>
            <person name="Blackburn M.B."/>
            <person name="Gundersen-Rindal D.E."/>
        </authorList>
    </citation>
    <scope>NUCLEOTIDE SEQUENCE [LARGE SCALE GENOMIC DNA]</scope>
    <source>
        <strain evidence="8">IIBBL 257-1</strain>
    </source>
</reference>
<dbReference type="EMBL" id="CP043473">
    <property type="protein sequence ID" value="QEL57835.1"/>
    <property type="molecule type" value="Genomic_DNA"/>
</dbReference>
<organism evidence="7 8">
    <name type="scientific">Chromobacterium paludis</name>
    <dbReference type="NCBI Taxonomy" id="2605945"/>
    <lineage>
        <taxon>Bacteria</taxon>
        <taxon>Pseudomonadati</taxon>
        <taxon>Pseudomonadota</taxon>
        <taxon>Betaproteobacteria</taxon>
        <taxon>Neisseriales</taxon>
        <taxon>Chromobacteriaceae</taxon>
        <taxon>Chromobacterium</taxon>
    </lineage>
</organism>
<evidence type="ECO:0000256" key="1">
    <source>
        <dbReference type="ARBA" id="ARBA00010790"/>
    </source>
</evidence>
<comment type="similarity">
    <text evidence="1">Belongs to the GMC oxidoreductase family.</text>
</comment>
<dbReference type="KEGG" id="chrm:FYK34_07190"/>
<evidence type="ECO:0000256" key="3">
    <source>
        <dbReference type="ARBA" id="ARBA00022827"/>
    </source>
</evidence>
<evidence type="ECO:0000313" key="7">
    <source>
        <dbReference type="EMBL" id="QEL57835.1"/>
    </source>
</evidence>
<dbReference type="InterPro" id="IPR007867">
    <property type="entry name" value="GMC_OxRtase_C"/>
</dbReference>
<feature type="domain" description="Glucose-methanol-choline oxidoreductase N-terminal" evidence="5">
    <location>
        <begin position="63"/>
        <end position="282"/>
    </location>
</feature>
<evidence type="ECO:0000256" key="4">
    <source>
        <dbReference type="ARBA" id="ARBA00023002"/>
    </source>
</evidence>
<dbReference type="InterPro" id="IPR000172">
    <property type="entry name" value="GMC_OxRdtase_N"/>
</dbReference>
<sequence length="518" mass="55635">MDGAAQREDLRLKADVVIVGSGAGGGIAAEVLSQAGLDVLIVEEGALRSSSDFRLSEAKAYPELYQESAARQTADKGITILQGRTVGGGTVVNWTSSFRTPPDTLDWWRSQHGLTTLSEEQMLPWFEKAEQRLGISPWEAQPNANNLVLERGCQSLGWRHARIRRNVRGCWNLGYCGMGCPVNAKQSMLLTCIPGALDKGARLLSRARVDSLNVDASGQRVVGLKVSLLSADGVNPSGRVASVSARHVVLAAGAIGTPAIMLRSGLIDHAGLTGKRTFLHPVSLSAALMPERVEPYNGAPQTVYSDHHMHTQPLDGPLGFKLEVPPIHPLLASATFPGWGVEQSALLKRFPHLHATLALLRDGFHPDSRGGAVKLRGDGSPVLDYPLNDLIWDGLRRSWLAMAELQFAAGAKMVLPLHEQSRPATSWRQARDMIAALPLAALQAKLVSAHVMGGMAMGGDPARGVVDDAGRHWRWRNLTVVDGSIFPTSIGANPQLSIYAFAWRAAVRLAAALTSDAH</sequence>
<evidence type="ECO:0000313" key="8">
    <source>
        <dbReference type="Proteomes" id="UP000322079"/>
    </source>
</evidence>
<evidence type="ECO:0000259" key="5">
    <source>
        <dbReference type="Pfam" id="PF00732"/>
    </source>
</evidence>